<evidence type="ECO:0000256" key="6">
    <source>
        <dbReference type="ARBA" id="ARBA00023136"/>
    </source>
</evidence>
<feature type="transmembrane region" description="Helical" evidence="7">
    <location>
        <begin position="328"/>
        <end position="351"/>
    </location>
</feature>
<dbReference type="KEGG" id="sacd:HS1genome_2004"/>
<feature type="transmembrane region" description="Helical" evidence="7">
    <location>
        <begin position="94"/>
        <end position="113"/>
    </location>
</feature>
<gene>
    <name evidence="10" type="ORF">GCM10007116_21690</name>
    <name evidence="9" type="ORF">HS1genome_2004</name>
</gene>
<keyword evidence="4 7" id="KW-0812">Transmembrane</keyword>
<dbReference type="Proteomes" id="UP000616143">
    <property type="component" value="Unassembled WGS sequence"/>
</dbReference>
<evidence type="ECO:0000256" key="5">
    <source>
        <dbReference type="ARBA" id="ARBA00022989"/>
    </source>
</evidence>
<sequence length="453" mass="49093">MSGGVGSKRQVSYNVLDRSKVIAFHRRLAVVAGLGPFSDAINQFAASSALVAVPILFHFSAILTSLVIGAYFAGVGAGGFIGGILTDTYGRKRIFIYDTLGMAIFALLSAAALNGIWFLITRSLLGFFIGMDYTAAVPLLSEYAPSKDRGRLLTIEALMFKVGEEFIILLGALLTIVVGVLSAWRYTFIVGAVPVLLAFFLRRSFPESLRWSVESGRKDKVRETIDTLRRQGLEQEVRDEELGSPYGVKDVLLEFFSRRNVRALLYIFWIGTSYALTIPLVAAWSPVILEALGASATLSLIGTAIISAAAIVGVGVVMIYIDKIGRRLIGTVGYILSAIIMGIVYSSYVFHFVSIDLIIALFTIFMGINVGTIGSLQYVPPAEVTSTKVRGLTVGWDKLFEFEIALAALSIYAVLGPMNSTLFVTVASIISAIIIYLVSFETKQKPLEQISSA</sequence>
<feature type="transmembrane region" description="Helical" evidence="7">
    <location>
        <begin position="399"/>
        <end position="415"/>
    </location>
</feature>
<feature type="transmembrane region" description="Helical" evidence="7">
    <location>
        <begin position="183"/>
        <end position="201"/>
    </location>
</feature>
<proteinExistence type="inferred from homology"/>
<reference evidence="10" key="1">
    <citation type="journal article" date="2014" name="Int. J. Syst. Evol. Microbiol.">
        <title>Complete genome sequence of Corynebacterium casei LMG S-19264T (=DSM 44701T), isolated from a smear-ripened cheese.</title>
        <authorList>
            <consortium name="US DOE Joint Genome Institute (JGI-PGF)"/>
            <person name="Walter F."/>
            <person name="Albersmeier A."/>
            <person name="Kalinowski J."/>
            <person name="Ruckert C."/>
        </authorList>
    </citation>
    <scope>NUCLEOTIDE SEQUENCE</scope>
    <source>
        <strain evidence="10">JCM 31740</strain>
    </source>
</reference>
<dbReference type="OrthoDB" id="117970at2157"/>
<dbReference type="AlphaFoldDB" id="A0A348B613"/>
<dbReference type="GO" id="GO:0016020">
    <property type="term" value="C:membrane"/>
    <property type="evidence" value="ECO:0007669"/>
    <property type="project" value="UniProtKB-SubCell"/>
</dbReference>
<dbReference type="PANTHER" id="PTHR48020:SF12">
    <property type="entry name" value="PROTON MYO-INOSITOL COTRANSPORTER"/>
    <property type="match status" value="1"/>
</dbReference>
<dbReference type="InterPro" id="IPR005828">
    <property type="entry name" value="MFS_sugar_transport-like"/>
</dbReference>
<evidence type="ECO:0000256" key="1">
    <source>
        <dbReference type="ARBA" id="ARBA00004141"/>
    </source>
</evidence>
<evidence type="ECO:0000256" key="4">
    <source>
        <dbReference type="ARBA" id="ARBA00022692"/>
    </source>
</evidence>
<dbReference type="InterPro" id="IPR036259">
    <property type="entry name" value="MFS_trans_sf"/>
</dbReference>
<dbReference type="InterPro" id="IPR020846">
    <property type="entry name" value="MFS_dom"/>
</dbReference>
<evidence type="ECO:0000259" key="8">
    <source>
        <dbReference type="PROSITE" id="PS50850"/>
    </source>
</evidence>
<dbReference type="GO" id="GO:0022857">
    <property type="term" value="F:transmembrane transporter activity"/>
    <property type="evidence" value="ECO:0007669"/>
    <property type="project" value="InterPro"/>
</dbReference>
<reference evidence="11" key="2">
    <citation type="submission" date="2018-04" db="EMBL/GenBank/DDBJ databases">
        <title>Complete genome sequence of Sulfodiicoccus acidiphilus strain HS-1.</title>
        <authorList>
            <person name="Sakai H.D."/>
            <person name="Kurosawa N."/>
        </authorList>
    </citation>
    <scope>NUCLEOTIDE SEQUENCE [LARGE SCALE GENOMIC DNA]</scope>
    <source>
        <strain evidence="11">HS-1</strain>
    </source>
</reference>
<dbReference type="PROSITE" id="PS00216">
    <property type="entry name" value="SUGAR_TRANSPORT_1"/>
    <property type="match status" value="1"/>
</dbReference>
<evidence type="ECO:0000313" key="11">
    <source>
        <dbReference type="Proteomes" id="UP000276741"/>
    </source>
</evidence>
<feature type="transmembrane region" description="Helical" evidence="7">
    <location>
        <begin position="421"/>
        <end position="440"/>
    </location>
</feature>
<dbReference type="PANTHER" id="PTHR48020">
    <property type="entry name" value="PROTON MYO-INOSITOL COTRANSPORTER"/>
    <property type="match status" value="1"/>
</dbReference>
<evidence type="ECO:0000256" key="2">
    <source>
        <dbReference type="ARBA" id="ARBA00010992"/>
    </source>
</evidence>
<feature type="transmembrane region" description="Helical" evidence="7">
    <location>
        <begin position="296"/>
        <end position="321"/>
    </location>
</feature>
<dbReference type="RefSeq" id="WP_126450881.1">
    <property type="nucleotide sequence ID" value="NZ_BMQS01000030.1"/>
</dbReference>
<reference evidence="9" key="3">
    <citation type="journal article" date="2019" name="BMC Res. Notes">
        <title>Complete genome sequence of the Sulfodiicoccus acidiphilus strain HS-1T, the first crenarchaeon that lacks polB3, isolated from an acidic hot spring in Ohwaku-dani, Hakone, Japan.</title>
        <authorList>
            <person name="Sakai H.D."/>
            <person name="Kurosawa N."/>
        </authorList>
    </citation>
    <scope>NUCLEOTIDE SEQUENCE</scope>
    <source>
        <strain evidence="9">HS-1</strain>
    </source>
</reference>
<keyword evidence="3" id="KW-0813">Transport</keyword>
<dbReference type="SUPFAM" id="SSF103473">
    <property type="entry name" value="MFS general substrate transporter"/>
    <property type="match status" value="1"/>
</dbReference>
<comment type="subcellular location">
    <subcellularLocation>
        <location evidence="1">Membrane</location>
        <topology evidence="1">Multi-pass membrane protein</topology>
    </subcellularLocation>
</comment>
<keyword evidence="11" id="KW-1185">Reference proteome</keyword>
<protein>
    <submittedName>
        <fullName evidence="9">MFS transporter</fullName>
    </submittedName>
</protein>
<dbReference type="Proteomes" id="UP000276741">
    <property type="component" value="Chromosome"/>
</dbReference>
<evidence type="ECO:0000256" key="3">
    <source>
        <dbReference type="ARBA" id="ARBA00022448"/>
    </source>
</evidence>
<organism evidence="9 11">
    <name type="scientific">Sulfodiicoccus acidiphilus</name>
    <dbReference type="NCBI Taxonomy" id="1670455"/>
    <lineage>
        <taxon>Archaea</taxon>
        <taxon>Thermoproteota</taxon>
        <taxon>Thermoprotei</taxon>
        <taxon>Sulfolobales</taxon>
        <taxon>Sulfolobaceae</taxon>
        <taxon>Sulfodiicoccus</taxon>
    </lineage>
</organism>
<feature type="domain" description="Major facilitator superfamily (MFS) profile" evidence="8">
    <location>
        <begin position="28"/>
        <end position="443"/>
    </location>
</feature>
<name>A0A348B613_9CREN</name>
<feature type="transmembrane region" description="Helical" evidence="7">
    <location>
        <begin position="55"/>
        <end position="82"/>
    </location>
</feature>
<reference evidence="10" key="4">
    <citation type="submission" date="2020-09" db="EMBL/GenBank/DDBJ databases">
        <authorList>
            <person name="Sun Q."/>
            <person name="Ohkuma M."/>
        </authorList>
    </citation>
    <scope>NUCLEOTIDE SEQUENCE</scope>
    <source>
        <strain evidence="10">JCM 31740</strain>
    </source>
</reference>
<feature type="transmembrane region" description="Helical" evidence="7">
    <location>
        <begin position="263"/>
        <end position="284"/>
    </location>
</feature>
<evidence type="ECO:0000313" key="10">
    <source>
        <dbReference type="EMBL" id="GGU04738.1"/>
    </source>
</evidence>
<dbReference type="Pfam" id="PF00083">
    <property type="entry name" value="Sugar_tr"/>
    <property type="match status" value="1"/>
</dbReference>
<dbReference type="InterPro" id="IPR050814">
    <property type="entry name" value="Myo-inositol_Transporter"/>
</dbReference>
<dbReference type="PROSITE" id="PS00217">
    <property type="entry name" value="SUGAR_TRANSPORT_2"/>
    <property type="match status" value="1"/>
</dbReference>
<dbReference type="Gene3D" id="1.20.1250.20">
    <property type="entry name" value="MFS general substrate transporter like domains"/>
    <property type="match status" value="1"/>
</dbReference>
<accession>A0A348B613</accession>
<comment type="similarity">
    <text evidence="2">Belongs to the major facilitator superfamily. Sugar transporter (TC 2.A.1.1) family.</text>
</comment>
<dbReference type="PROSITE" id="PS50850">
    <property type="entry name" value="MFS"/>
    <property type="match status" value="1"/>
</dbReference>
<evidence type="ECO:0000256" key="7">
    <source>
        <dbReference type="SAM" id="Phobius"/>
    </source>
</evidence>
<dbReference type="EMBL" id="AP018553">
    <property type="protein sequence ID" value="BBD73615.1"/>
    <property type="molecule type" value="Genomic_DNA"/>
</dbReference>
<feature type="transmembrane region" description="Helical" evidence="7">
    <location>
        <begin position="357"/>
        <end position="379"/>
    </location>
</feature>
<keyword evidence="6 7" id="KW-0472">Membrane</keyword>
<keyword evidence="5 7" id="KW-1133">Transmembrane helix</keyword>
<dbReference type="EMBL" id="BMQS01000030">
    <property type="protein sequence ID" value="GGU04738.1"/>
    <property type="molecule type" value="Genomic_DNA"/>
</dbReference>
<evidence type="ECO:0000313" key="9">
    <source>
        <dbReference type="EMBL" id="BBD73615.1"/>
    </source>
</evidence>
<dbReference type="InterPro" id="IPR005829">
    <property type="entry name" value="Sugar_transporter_CS"/>
</dbReference>